<dbReference type="GO" id="GO:0046294">
    <property type="term" value="P:formaldehyde catabolic process"/>
    <property type="evidence" value="ECO:0007669"/>
    <property type="project" value="TreeGrafter"/>
</dbReference>
<dbReference type="GO" id="GO:0008270">
    <property type="term" value="F:zinc ion binding"/>
    <property type="evidence" value="ECO:0007669"/>
    <property type="project" value="InterPro"/>
</dbReference>
<dbReference type="CDD" id="cd08279">
    <property type="entry name" value="Zn_ADH_class_III"/>
    <property type="match status" value="1"/>
</dbReference>
<evidence type="ECO:0000256" key="3">
    <source>
        <dbReference type="ARBA" id="ARBA00022833"/>
    </source>
</evidence>
<proteinExistence type="inferred from homology"/>
<dbReference type="SMART" id="SM00829">
    <property type="entry name" value="PKS_ER"/>
    <property type="match status" value="1"/>
</dbReference>
<comment type="similarity">
    <text evidence="6">Belongs to the zinc-containing alcohol dehydrogenase family.</text>
</comment>
<accession>A0A2T2WUD4</accession>
<keyword evidence="5" id="KW-0520">NAD</keyword>
<dbReference type="InterPro" id="IPR013149">
    <property type="entry name" value="ADH-like_C"/>
</dbReference>
<dbReference type="InterPro" id="IPR002328">
    <property type="entry name" value="ADH_Zn_CS"/>
</dbReference>
<dbReference type="FunFam" id="3.40.50.720:FF:000003">
    <property type="entry name" value="S-(hydroxymethyl)glutathione dehydrogenase"/>
    <property type="match status" value="1"/>
</dbReference>
<dbReference type="InterPro" id="IPR011032">
    <property type="entry name" value="GroES-like_sf"/>
</dbReference>
<comment type="cofactor">
    <cofactor evidence="1 6">
        <name>Zn(2+)</name>
        <dbReference type="ChEBI" id="CHEBI:29105"/>
    </cofactor>
</comment>
<gene>
    <name evidence="8" type="ORF">C7B43_15960</name>
</gene>
<dbReference type="EMBL" id="PXYT01000049">
    <property type="protein sequence ID" value="PSR25845.1"/>
    <property type="molecule type" value="Genomic_DNA"/>
</dbReference>
<dbReference type="SUPFAM" id="SSF50129">
    <property type="entry name" value="GroES-like"/>
    <property type="match status" value="2"/>
</dbReference>
<evidence type="ECO:0000256" key="1">
    <source>
        <dbReference type="ARBA" id="ARBA00001947"/>
    </source>
</evidence>
<dbReference type="Proteomes" id="UP000242699">
    <property type="component" value="Unassembled WGS sequence"/>
</dbReference>
<dbReference type="Pfam" id="PF00107">
    <property type="entry name" value="ADH_zinc_N"/>
    <property type="match status" value="1"/>
</dbReference>
<feature type="domain" description="Enoyl reductase (ER)" evidence="7">
    <location>
        <begin position="8"/>
        <end position="364"/>
    </location>
</feature>
<evidence type="ECO:0000256" key="4">
    <source>
        <dbReference type="ARBA" id="ARBA00023002"/>
    </source>
</evidence>
<dbReference type="Gene3D" id="3.40.50.720">
    <property type="entry name" value="NAD(P)-binding Rossmann-like Domain"/>
    <property type="match status" value="1"/>
</dbReference>
<keyword evidence="2 6" id="KW-0479">Metal-binding</keyword>
<name>A0A2T2WUD4_9FIRM</name>
<sequence length="366" mass="38690">MRAAVLVDANEALRVTDVGLDRPGPKEVLVKMAAAGVCHSDWHVMQGDLPVPLPAILGHEGAGVVEEVGEEVTRVKPGDHVVLSWIPSCGHCFYCLKGRPDMCDEAFNIQLSGSLPGNVMRLHWDEGPLHHYLGTSCFAEKTVVPDTGVIPIDPAIALNKAALVGCAVTTGFGAVVHTAHVAPGDSVTVIGCGGVGLNVIQTARLAGADPIIAIDANGKKSELAKTFGATHFIDATQSDDLITPVIDLTKGIGTDFAFEVIGREETIEAAYGMVRKAGMAVIIGVAPPHMDVSFNAFSFPSQSKILTGSWYGQSVPAVDIPRILGLYQRGRLNLDDLVTQSYSLEHINDAFQALIQGTVARGVIEF</sequence>
<protein>
    <submittedName>
        <fullName evidence="8">Alcohol dehydrogenase</fullName>
    </submittedName>
</protein>
<keyword evidence="3 6" id="KW-0862">Zinc</keyword>
<dbReference type="GO" id="GO:0051903">
    <property type="term" value="F:S-(hydroxymethyl)glutathione dehydrogenase [NAD(P)+] activity"/>
    <property type="evidence" value="ECO:0007669"/>
    <property type="project" value="TreeGrafter"/>
</dbReference>
<keyword evidence="4" id="KW-0560">Oxidoreductase</keyword>
<organism evidence="8 9">
    <name type="scientific">Sulfobacillus benefaciens</name>
    <dbReference type="NCBI Taxonomy" id="453960"/>
    <lineage>
        <taxon>Bacteria</taxon>
        <taxon>Bacillati</taxon>
        <taxon>Bacillota</taxon>
        <taxon>Clostridia</taxon>
        <taxon>Eubacteriales</taxon>
        <taxon>Clostridiales Family XVII. Incertae Sedis</taxon>
        <taxon>Sulfobacillus</taxon>
    </lineage>
</organism>
<evidence type="ECO:0000313" key="9">
    <source>
        <dbReference type="Proteomes" id="UP000242699"/>
    </source>
</evidence>
<dbReference type="InterPro" id="IPR013154">
    <property type="entry name" value="ADH-like_N"/>
</dbReference>
<dbReference type="PANTHER" id="PTHR43880">
    <property type="entry name" value="ALCOHOL DEHYDROGENASE"/>
    <property type="match status" value="1"/>
</dbReference>
<comment type="caution">
    <text evidence="8">The sequence shown here is derived from an EMBL/GenBank/DDBJ whole genome shotgun (WGS) entry which is preliminary data.</text>
</comment>
<dbReference type="GO" id="GO:0005829">
    <property type="term" value="C:cytosol"/>
    <property type="evidence" value="ECO:0007669"/>
    <property type="project" value="TreeGrafter"/>
</dbReference>
<dbReference type="AlphaFoldDB" id="A0A2T2WUD4"/>
<evidence type="ECO:0000256" key="5">
    <source>
        <dbReference type="ARBA" id="ARBA00023027"/>
    </source>
</evidence>
<dbReference type="Pfam" id="PF08240">
    <property type="entry name" value="ADH_N"/>
    <property type="match status" value="1"/>
</dbReference>
<evidence type="ECO:0000256" key="6">
    <source>
        <dbReference type="RuleBase" id="RU361277"/>
    </source>
</evidence>
<dbReference type="InterPro" id="IPR020843">
    <property type="entry name" value="ER"/>
</dbReference>
<reference evidence="8 9" key="1">
    <citation type="journal article" date="2014" name="BMC Genomics">
        <title>Comparison of environmental and isolate Sulfobacillus genomes reveals diverse carbon, sulfur, nitrogen, and hydrogen metabolisms.</title>
        <authorList>
            <person name="Justice N.B."/>
            <person name="Norman A."/>
            <person name="Brown C.T."/>
            <person name="Singh A."/>
            <person name="Thomas B.C."/>
            <person name="Banfield J.F."/>
        </authorList>
    </citation>
    <scope>NUCLEOTIDE SEQUENCE [LARGE SCALE GENOMIC DNA]</scope>
    <source>
        <strain evidence="8">AMDSBA1</strain>
    </source>
</reference>
<evidence type="ECO:0000259" key="7">
    <source>
        <dbReference type="SMART" id="SM00829"/>
    </source>
</evidence>
<evidence type="ECO:0000256" key="2">
    <source>
        <dbReference type="ARBA" id="ARBA00022723"/>
    </source>
</evidence>
<dbReference type="Gene3D" id="3.90.180.10">
    <property type="entry name" value="Medium-chain alcohol dehydrogenases, catalytic domain"/>
    <property type="match status" value="1"/>
</dbReference>
<dbReference type="InterPro" id="IPR036291">
    <property type="entry name" value="NAD(P)-bd_dom_sf"/>
</dbReference>
<evidence type="ECO:0000313" key="8">
    <source>
        <dbReference type="EMBL" id="PSR25845.1"/>
    </source>
</evidence>
<dbReference type="PANTHER" id="PTHR43880:SF12">
    <property type="entry name" value="ALCOHOL DEHYDROGENASE CLASS-3"/>
    <property type="match status" value="1"/>
</dbReference>
<dbReference type="PROSITE" id="PS00059">
    <property type="entry name" value="ADH_ZINC"/>
    <property type="match status" value="1"/>
</dbReference>
<dbReference type="SUPFAM" id="SSF51735">
    <property type="entry name" value="NAD(P)-binding Rossmann-fold domains"/>
    <property type="match status" value="1"/>
</dbReference>